<gene>
    <name evidence="4" type="ORF">H1191_03410</name>
</gene>
<sequence>MHFIMYQVDGKQYLGIKQQSHVIDLKALSDEYCNRFNQSPPVLLTDMLTLIQQGDKAKTYVKTLTDWLETNKDTDLSVKHLLDDVSILAPLCNPGKVVCVGNNYMDHCREQNVEPPKKPLIFSKWPSCIIGPEAEILLPENSEQVDFEAELAVVIGKRGKNIAEEEAFNYVFGYTILNDISARDVQFADGQWVRGKSFDTFAPLGPAIVTADEIENPHHLAIKLDLNGEVLQDSNTSHMIFKIPYLISYLSKGFTFEPGDIIATGTPHGVGVFRNPQVFLKHGDICTVEIEKIGLLKNRVR</sequence>
<dbReference type="Proteomes" id="UP000535491">
    <property type="component" value="Unassembled WGS sequence"/>
</dbReference>
<organism evidence="4 5">
    <name type="scientific">Paenactinomyces guangxiensis</name>
    <dbReference type="NCBI Taxonomy" id="1490290"/>
    <lineage>
        <taxon>Bacteria</taxon>
        <taxon>Bacillati</taxon>
        <taxon>Bacillota</taxon>
        <taxon>Bacilli</taxon>
        <taxon>Bacillales</taxon>
        <taxon>Thermoactinomycetaceae</taxon>
        <taxon>Paenactinomyces</taxon>
    </lineage>
</organism>
<protein>
    <submittedName>
        <fullName evidence="4">Fumarylacetoacetate hydrolase family protein</fullName>
    </submittedName>
</protein>
<dbReference type="GO" id="GO:0046872">
    <property type="term" value="F:metal ion binding"/>
    <property type="evidence" value="ECO:0007669"/>
    <property type="project" value="UniProtKB-KW"/>
</dbReference>
<dbReference type="GO" id="GO:0019752">
    <property type="term" value="P:carboxylic acid metabolic process"/>
    <property type="evidence" value="ECO:0007669"/>
    <property type="project" value="UniProtKB-ARBA"/>
</dbReference>
<dbReference type="SUPFAM" id="SSF56529">
    <property type="entry name" value="FAH"/>
    <property type="match status" value="1"/>
</dbReference>
<evidence type="ECO:0000256" key="2">
    <source>
        <dbReference type="ARBA" id="ARBA00022723"/>
    </source>
</evidence>
<evidence type="ECO:0000259" key="3">
    <source>
        <dbReference type="Pfam" id="PF01557"/>
    </source>
</evidence>
<keyword evidence="4" id="KW-0378">Hydrolase</keyword>
<dbReference type="Gene3D" id="3.90.850.10">
    <property type="entry name" value="Fumarylacetoacetase-like, C-terminal domain"/>
    <property type="match status" value="1"/>
</dbReference>
<evidence type="ECO:0000313" key="4">
    <source>
        <dbReference type="EMBL" id="MBA4493355.1"/>
    </source>
</evidence>
<proteinExistence type="inferred from homology"/>
<dbReference type="GO" id="GO:0016853">
    <property type="term" value="F:isomerase activity"/>
    <property type="evidence" value="ECO:0007669"/>
    <property type="project" value="UniProtKB-ARBA"/>
</dbReference>
<accession>A0A7W2A7A8</accession>
<feature type="domain" description="Fumarylacetoacetase-like C-terminal" evidence="3">
    <location>
        <begin position="96"/>
        <end position="301"/>
    </location>
</feature>
<keyword evidence="5" id="KW-1185">Reference proteome</keyword>
<reference evidence="4 5" key="1">
    <citation type="submission" date="2020-07" db="EMBL/GenBank/DDBJ databases">
        <authorList>
            <person name="Feng H."/>
        </authorList>
    </citation>
    <scope>NUCLEOTIDE SEQUENCE [LARGE SCALE GENOMIC DNA]</scope>
    <source>
        <strain evidence="5">s-10</strain>
    </source>
</reference>
<dbReference type="EMBL" id="JACEIQ010000002">
    <property type="protein sequence ID" value="MBA4493355.1"/>
    <property type="molecule type" value="Genomic_DNA"/>
</dbReference>
<dbReference type="PANTHER" id="PTHR42796:SF4">
    <property type="entry name" value="FUMARYLACETOACETATE HYDROLASE DOMAIN-CONTAINING PROTEIN 2A"/>
    <property type="match status" value="1"/>
</dbReference>
<comment type="similarity">
    <text evidence="1">Belongs to the FAH family.</text>
</comment>
<comment type="caution">
    <text evidence="4">The sequence shown here is derived from an EMBL/GenBank/DDBJ whole genome shotgun (WGS) entry which is preliminary data.</text>
</comment>
<dbReference type="GO" id="GO:0016787">
    <property type="term" value="F:hydrolase activity"/>
    <property type="evidence" value="ECO:0007669"/>
    <property type="project" value="UniProtKB-KW"/>
</dbReference>
<name>A0A7W2A7A8_9BACL</name>
<dbReference type="InterPro" id="IPR051121">
    <property type="entry name" value="FAH"/>
</dbReference>
<evidence type="ECO:0000313" key="5">
    <source>
        <dbReference type="Proteomes" id="UP000535491"/>
    </source>
</evidence>
<dbReference type="PANTHER" id="PTHR42796">
    <property type="entry name" value="FUMARYLACETOACETATE HYDROLASE DOMAIN-CONTAINING PROTEIN 2A-RELATED"/>
    <property type="match status" value="1"/>
</dbReference>
<evidence type="ECO:0000256" key="1">
    <source>
        <dbReference type="ARBA" id="ARBA00010211"/>
    </source>
</evidence>
<keyword evidence="2" id="KW-0479">Metal-binding</keyword>
<dbReference type="AlphaFoldDB" id="A0A7W2A7A8"/>
<dbReference type="FunFam" id="3.90.850.10:FF:000002">
    <property type="entry name" value="2-hydroxyhepta-2,4-diene-1,7-dioate isomerase"/>
    <property type="match status" value="1"/>
</dbReference>
<dbReference type="InterPro" id="IPR036663">
    <property type="entry name" value="Fumarylacetoacetase_C_sf"/>
</dbReference>
<dbReference type="InterPro" id="IPR011234">
    <property type="entry name" value="Fumarylacetoacetase-like_C"/>
</dbReference>
<dbReference type="RefSeq" id="WP_181750595.1">
    <property type="nucleotide sequence ID" value="NZ_JACEIQ010000002.1"/>
</dbReference>
<dbReference type="Pfam" id="PF01557">
    <property type="entry name" value="FAA_hydrolase"/>
    <property type="match status" value="1"/>
</dbReference>